<reference evidence="2" key="1">
    <citation type="journal article" date="2019" name="Int. J. Syst. Evol. Microbiol.">
        <title>The Global Catalogue of Microorganisms (GCM) 10K type strain sequencing project: providing services to taxonomists for standard genome sequencing and annotation.</title>
        <authorList>
            <consortium name="The Broad Institute Genomics Platform"/>
            <consortium name="The Broad Institute Genome Sequencing Center for Infectious Disease"/>
            <person name="Wu L."/>
            <person name="Ma J."/>
        </authorList>
    </citation>
    <scope>NUCLEOTIDE SEQUENCE [LARGE SCALE GENOMIC DNA]</scope>
    <source>
        <strain evidence="2">JCM 17630</strain>
    </source>
</reference>
<dbReference type="Proteomes" id="UP001501496">
    <property type="component" value="Unassembled WGS sequence"/>
</dbReference>
<organism evidence="1 2">
    <name type="scientific">Postechiella marina</name>
    <dbReference type="NCBI Taxonomy" id="943941"/>
    <lineage>
        <taxon>Bacteria</taxon>
        <taxon>Pseudomonadati</taxon>
        <taxon>Bacteroidota</taxon>
        <taxon>Flavobacteriia</taxon>
        <taxon>Flavobacteriales</taxon>
        <taxon>Flavobacteriaceae</taxon>
        <taxon>Postechiella</taxon>
    </lineage>
</organism>
<evidence type="ECO:0000313" key="1">
    <source>
        <dbReference type="EMBL" id="GAA4234335.1"/>
    </source>
</evidence>
<accession>A0ABP8C6V0</accession>
<dbReference type="SUPFAM" id="SSF50998">
    <property type="entry name" value="Quinoprotein alcohol dehydrogenase-like"/>
    <property type="match status" value="1"/>
</dbReference>
<evidence type="ECO:0000313" key="2">
    <source>
        <dbReference type="Proteomes" id="UP001501496"/>
    </source>
</evidence>
<name>A0ABP8C6V0_9FLAO</name>
<dbReference type="InterPro" id="IPR011047">
    <property type="entry name" value="Quinoprotein_ADH-like_sf"/>
</dbReference>
<dbReference type="Gene3D" id="2.130.10.10">
    <property type="entry name" value="YVTN repeat-like/Quinoprotein amine dehydrogenase"/>
    <property type="match status" value="1"/>
</dbReference>
<proteinExistence type="predicted"/>
<protein>
    <submittedName>
        <fullName evidence="1">Uncharacterized protein</fullName>
    </submittedName>
</protein>
<dbReference type="EMBL" id="BAABCA010000003">
    <property type="protein sequence ID" value="GAA4234335.1"/>
    <property type="molecule type" value="Genomic_DNA"/>
</dbReference>
<keyword evidence="2" id="KW-1185">Reference proteome</keyword>
<comment type="caution">
    <text evidence="1">The sequence shown here is derived from an EMBL/GenBank/DDBJ whole genome shotgun (WGS) entry which is preliminary data.</text>
</comment>
<dbReference type="InterPro" id="IPR015943">
    <property type="entry name" value="WD40/YVTN_repeat-like_dom_sf"/>
</dbReference>
<gene>
    <name evidence="1" type="ORF">GCM10022291_13420</name>
</gene>
<sequence>MPQNSLFVIKASNLESLKSGITNNDFLQKLSKTITYKSLEKKLEPLALLKTKGNLLIGLEKDKTDSLNFTLVTKYHKGLFLTDSIKNYTEETFKDKNINYKKSTLKNISFYSTIIDSVFIASTIKRNITEAFYNVELNKDLEKIHHTLGKDKAFSIIIKSNNPFITSLFTNKDLPLKSFTNYIALDSDLNQDQLFFNGITKASDSTKSLINIFKNTVPQENLTQNITPSNSDGFLSFTFNNYSILKQNLNAYLLKDSTSVNTPLFDNINEIGVIYEDNNHAIVLNSIDAIATNDALLSEQTIVENYRQIDVFNFSKPEFFSSQLTPLITYNKATKYCQIDNFFVFTDNLEMLQNIIANYQNKTTLSNQTHFKQIKEQLSDEASLIQVSNSSSLKNIIKNNIKEPLPNTFNNYKSAAIQFIYDSNFAHVNAIVNKAKNRVYANTVSEELNIKLESDLLNTPKFVTNHITKQKEIVVQDINNDLYLISNKGKVLWKKRLKGPVLGDINQIDMYKNGRLQLAFATPNNVYVLDRNGKEVGPFPIKFNDAITQPLSVFDYDKRKNYRLMITQNKHVLMYDAKGKPVKGFTFKSAKDHIITQPQHFRIGSKDYITIKTKNKLYILDRTGKTRVTPKTAHTFSKELLYVYNNKFTTSSINGNLITIDTKGNTATQNLQLTEQHSIATTSKTLVTYSEDKLNIRSKTVNLDFGNYTTPKIFYINDKIYVTITDLQARKIHLYDSQAKALPNFPVYGNSVISLDNIDKDSALEFVAKGENNAIILYQIN</sequence>